<keyword evidence="3" id="KW-1185">Reference proteome</keyword>
<dbReference type="RefSeq" id="WP_213630896.1">
    <property type="nucleotide sequence ID" value="NZ_JAUCBM010000018.1"/>
</dbReference>
<name>A0ABW3UXI7_9HYPH</name>
<feature type="signal peptide" evidence="1">
    <location>
        <begin position="1"/>
        <end position="25"/>
    </location>
</feature>
<dbReference type="Proteomes" id="UP001597263">
    <property type="component" value="Unassembled WGS sequence"/>
</dbReference>
<comment type="caution">
    <text evidence="2">The sequence shown here is derived from an EMBL/GenBank/DDBJ whole genome shotgun (WGS) entry which is preliminary data.</text>
</comment>
<evidence type="ECO:0000256" key="1">
    <source>
        <dbReference type="SAM" id="SignalP"/>
    </source>
</evidence>
<feature type="chain" id="PRO_5045890197" evidence="1">
    <location>
        <begin position="26"/>
        <end position="173"/>
    </location>
</feature>
<sequence>MKKIAIASAVTAFGLLGISAQNASADNVEWGCQVLMCAASSAPSWQGVPYCVPPMTKLIAAMKLPGFSWPICPDSNTGKPAYEPYEPCPSGFAAQTIGEKHDTSELCVRFVNKRPNPNEYPEASVTPEYGGSDDQYIRGYIISQSRKRKENPYYYDIPNEQGVKQRFYFNLRF</sequence>
<dbReference type="EMBL" id="JBHTMA010000001">
    <property type="protein sequence ID" value="MFD1225573.1"/>
    <property type="molecule type" value="Genomic_DNA"/>
</dbReference>
<evidence type="ECO:0000313" key="2">
    <source>
        <dbReference type="EMBL" id="MFD1225573.1"/>
    </source>
</evidence>
<evidence type="ECO:0000313" key="3">
    <source>
        <dbReference type="Proteomes" id="UP001597263"/>
    </source>
</evidence>
<keyword evidence="1" id="KW-0732">Signal</keyword>
<proteinExistence type="predicted"/>
<reference evidence="3" key="1">
    <citation type="journal article" date="2019" name="Int. J. Syst. Evol. Microbiol.">
        <title>The Global Catalogue of Microorganisms (GCM) 10K type strain sequencing project: providing services to taxonomists for standard genome sequencing and annotation.</title>
        <authorList>
            <consortium name="The Broad Institute Genomics Platform"/>
            <consortium name="The Broad Institute Genome Sequencing Center for Infectious Disease"/>
            <person name="Wu L."/>
            <person name="Ma J."/>
        </authorList>
    </citation>
    <scope>NUCLEOTIDE SEQUENCE [LARGE SCALE GENOMIC DNA]</scope>
    <source>
        <strain evidence="3">CCUG 49584</strain>
    </source>
</reference>
<protein>
    <submittedName>
        <fullName evidence="2">Uncharacterized protein</fullName>
    </submittedName>
</protein>
<gene>
    <name evidence="2" type="ORF">ACFQ35_00015</name>
</gene>
<accession>A0ABW3UXI7</accession>
<organism evidence="2 3">
    <name type="scientific">Pseudochrobactrum kiredjianiae</name>
    <dbReference type="NCBI Taxonomy" id="386305"/>
    <lineage>
        <taxon>Bacteria</taxon>
        <taxon>Pseudomonadati</taxon>
        <taxon>Pseudomonadota</taxon>
        <taxon>Alphaproteobacteria</taxon>
        <taxon>Hyphomicrobiales</taxon>
        <taxon>Brucellaceae</taxon>
        <taxon>Pseudochrobactrum</taxon>
    </lineage>
</organism>